<dbReference type="InterPro" id="IPR049712">
    <property type="entry name" value="Poly_export"/>
</dbReference>
<keyword evidence="6" id="KW-0812">Transmembrane</keyword>
<evidence type="ECO:0000256" key="4">
    <source>
        <dbReference type="ARBA" id="ARBA00022452"/>
    </source>
</evidence>
<keyword evidence="11" id="KW-0472">Membrane</keyword>
<evidence type="ECO:0000256" key="13">
    <source>
        <dbReference type="ARBA" id="ARBA00023237"/>
    </source>
</evidence>
<evidence type="ECO:0000256" key="6">
    <source>
        <dbReference type="ARBA" id="ARBA00022692"/>
    </source>
</evidence>
<dbReference type="eggNOG" id="COG1596">
    <property type="taxonomic scope" value="Bacteria"/>
</dbReference>
<evidence type="ECO:0000256" key="9">
    <source>
        <dbReference type="ARBA" id="ARBA00023065"/>
    </source>
</evidence>
<proteinExistence type="inferred from homology"/>
<comment type="similarity">
    <text evidence="2">Belongs to the BexD/CtrA/VexA family.</text>
</comment>
<dbReference type="Pfam" id="PF02563">
    <property type="entry name" value="Poly_export"/>
    <property type="match status" value="1"/>
</dbReference>
<dbReference type="Proteomes" id="UP000027647">
    <property type="component" value="Unassembled WGS sequence"/>
</dbReference>
<dbReference type="Gene3D" id="3.30.1950.10">
    <property type="entry name" value="wza like domain"/>
    <property type="match status" value="1"/>
</dbReference>
<feature type="domain" description="Polysaccharide export protein N-terminal" evidence="15">
    <location>
        <begin position="103"/>
        <end position="194"/>
    </location>
</feature>
<keyword evidence="5" id="KW-0762">Sugar transport</keyword>
<keyword evidence="14" id="KW-0449">Lipoprotein</keyword>
<dbReference type="InterPro" id="IPR003715">
    <property type="entry name" value="Poly_export_N"/>
</dbReference>
<gene>
    <name evidence="17" type="ORF">EH31_05990</name>
</gene>
<evidence type="ECO:0000256" key="3">
    <source>
        <dbReference type="ARBA" id="ARBA00022448"/>
    </source>
</evidence>
<dbReference type="GO" id="GO:0009279">
    <property type="term" value="C:cell outer membrane"/>
    <property type="evidence" value="ECO:0007669"/>
    <property type="project" value="UniProtKB-SubCell"/>
</dbReference>
<reference evidence="17 18" key="1">
    <citation type="submission" date="2014-04" db="EMBL/GenBank/DDBJ databases">
        <title>A comprehensive comparison of genomes of Erythrobacter spp. strains.</title>
        <authorList>
            <person name="Zheng Q."/>
        </authorList>
    </citation>
    <scope>NUCLEOTIDE SEQUENCE [LARGE SCALE GENOMIC DNA]</scope>
    <source>
        <strain evidence="17 18">DSM 6997</strain>
    </source>
</reference>
<evidence type="ECO:0000313" key="18">
    <source>
        <dbReference type="Proteomes" id="UP000027647"/>
    </source>
</evidence>
<evidence type="ECO:0000313" key="17">
    <source>
        <dbReference type="EMBL" id="KEO92215.1"/>
    </source>
</evidence>
<evidence type="ECO:0000256" key="2">
    <source>
        <dbReference type="ARBA" id="ARBA00009450"/>
    </source>
</evidence>
<organism evidence="17 18">
    <name type="scientific">Erythrobacter longus</name>
    <dbReference type="NCBI Taxonomy" id="1044"/>
    <lineage>
        <taxon>Bacteria</taxon>
        <taxon>Pseudomonadati</taxon>
        <taxon>Pseudomonadota</taxon>
        <taxon>Alphaproteobacteria</taxon>
        <taxon>Sphingomonadales</taxon>
        <taxon>Erythrobacteraceae</taxon>
        <taxon>Erythrobacter/Porphyrobacter group</taxon>
        <taxon>Erythrobacter</taxon>
    </lineage>
</organism>
<evidence type="ECO:0000256" key="12">
    <source>
        <dbReference type="ARBA" id="ARBA00023139"/>
    </source>
</evidence>
<comment type="caution">
    <text evidence="17">The sequence shown here is derived from an EMBL/GenBank/DDBJ whole genome shotgun (WGS) entry which is preliminary data.</text>
</comment>
<dbReference type="GO" id="GO:0015288">
    <property type="term" value="F:porin activity"/>
    <property type="evidence" value="ECO:0007669"/>
    <property type="project" value="UniProtKB-KW"/>
</dbReference>
<evidence type="ECO:0000256" key="7">
    <source>
        <dbReference type="ARBA" id="ARBA00022729"/>
    </source>
</evidence>
<keyword evidence="7" id="KW-0732">Signal</keyword>
<dbReference type="InterPro" id="IPR054765">
    <property type="entry name" value="SLBB_dom"/>
</dbReference>
<keyword evidence="10" id="KW-0626">Porin</keyword>
<dbReference type="Pfam" id="PF22461">
    <property type="entry name" value="SLBB_2"/>
    <property type="match status" value="2"/>
</dbReference>
<name>A0A074MHC5_ERYLO</name>
<dbReference type="PANTHER" id="PTHR33619">
    <property type="entry name" value="POLYSACCHARIDE EXPORT PROTEIN GFCE-RELATED"/>
    <property type="match status" value="1"/>
</dbReference>
<evidence type="ECO:0000256" key="14">
    <source>
        <dbReference type="ARBA" id="ARBA00023288"/>
    </source>
</evidence>
<protein>
    <submittedName>
        <fullName evidence="17">Uncharacterized protein</fullName>
    </submittedName>
</protein>
<evidence type="ECO:0000256" key="11">
    <source>
        <dbReference type="ARBA" id="ARBA00023136"/>
    </source>
</evidence>
<accession>A0A074MHC5</accession>
<dbReference type="STRING" id="1044.EH31_05990"/>
<keyword evidence="13" id="KW-0998">Cell outer membrane</keyword>
<keyword evidence="18" id="KW-1185">Reference proteome</keyword>
<comment type="subcellular location">
    <subcellularLocation>
        <location evidence="1">Cell outer membrane</location>
        <topology evidence="1">Multi-pass membrane protein</topology>
    </subcellularLocation>
</comment>
<evidence type="ECO:0000256" key="5">
    <source>
        <dbReference type="ARBA" id="ARBA00022597"/>
    </source>
</evidence>
<evidence type="ECO:0000256" key="10">
    <source>
        <dbReference type="ARBA" id="ARBA00023114"/>
    </source>
</evidence>
<feature type="domain" description="SLBB" evidence="16">
    <location>
        <begin position="201"/>
        <end position="276"/>
    </location>
</feature>
<dbReference type="GO" id="GO:0046930">
    <property type="term" value="C:pore complex"/>
    <property type="evidence" value="ECO:0007669"/>
    <property type="project" value="UniProtKB-KW"/>
</dbReference>
<evidence type="ECO:0000256" key="1">
    <source>
        <dbReference type="ARBA" id="ARBA00004571"/>
    </source>
</evidence>
<keyword evidence="4" id="KW-1134">Transmembrane beta strand</keyword>
<dbReference type="EMBL" id="JMIW01000001">
    <property type="protein sequence ID" value="KEO92215.1"/>
    <property type="molecule type" value="Genomic_DNA"/>
</dbReference>
<dbReference type="GO" id="GO:0015159">
    <property type="term" value="F:polysaccharide transmembrane transporter activity"/>
    <property type="evidence" value="ECO:0007669"/>
    <property type="project" value="InterPro"/>
</dbReference>
<keyword evidence="12" id="KW-0564">Palmitate</keyword>
<dbReference type="GO" id="GO:0006811">
    <property type="term" value="P:monoatomic ion transport"/>
    <property type="evidence" value="ECO:0007669"/>
    <property type="project" value="UniProtKB-KW"/>
</dbReference>
<evidence type="ECO:0000256" key="8">
    <source>
        <dbReference type="ARBA" id="ARBA00023047"/>
    </source>
</evidence>
<dbReference type="PANTHER" id="PTHR33619:SF3">
    <property type="entry name" value="POLYSACCHARIDE EXPORT PROTEIN GFCE-RELATED"/>
    <property type="match status" value="1"/>
</dbReference>
<evidence type="ECO:0000259" key="15">
    <source>
        <dbReference type="Pfam" id="PF02563"/>
    </source>
</evidence>
<dbReference type="Gene3D" id="3.10.560.10">
    <property type="entry name" value="Outer membrane lipoprotein wza domain like"/>
    <property type="match status" value="2"/>
</dbReference>
<sequence>MNLKIWTKPMNTMSQAHGAKWAIGDQLKPVIGAVLALALAGCSTLGASGPRGGDIRDANAQSYLGQGIEIVELNSSALSRLDQYGRTSQFAEIFTEPAPSIELVGYGDVLDIAIWEAPPAVLFGSTGANASLAAGPELASQVGIPQQMVSDAGTVSVPFVGAINVVGRKVSDIEREIVRRLRGRAHDPQAIVRLVQNQNRTVTILGEVTQSTRMPLTARGERLLDAVATAGGTSNPVDRSIIQITRGQQVASMPLERVVADPSQNVPLFPNDVVTVLHQPFSFVALGAVRTSAEVPFDGAGVTLAEALGRVGGLNDGRADVKGVFIFRLQDKAALGDSLDPNVRVTADGRVPVIYRLDLSDPASLFAMQDFAIQDEDVIYVSTAPGADLQRFVATISSAAFSIIGITNALSTTNNN</sequence>
<keyword evidence="8" id="KW-0625">Polysaccharide transport</keyword>
<evidence type="ECO:0000259" key="16">
    <source>
        <dbReference type="Pfam" id="PF22461"/>
    </source>
</evidence>
<keyword evidence="9" id="KW-0406">Ion transport</keyword>
<keyword evidence="3" id="KW-0813">Transport</keyword>
<feature type="domain" description="SLBB" evidence="16">
    <location>
        <begin position="285"/>
        <end position="381"/>
    </location>
</feature>
<dbReference type="AlphaFoldDB" id="A0A074MHC5"/>